<evidence type="ECO:0000256" key="1">
    <source>
        <dbReference type="ARBA" id="ARBA00022723"/>
    </source>
</evidence>
<dbReference type="GO" id="GO:0006526">
    <property type="term" value="P:L-arginine biosynthetic process"/>
    <property type="evidence" value="ECO:0007669"/>
    <property type="project" value="TreeGrafter"/>
</dbReference>
<dbReference type="Gene3D" id="3.40.630.10">
    <property type="entry name" value="Zn peptidases"/>
    <property type="match status" value="1"/>
</dbReference>
<organism evidence="5 6">
    <name type="scientific">Pseudooceanicola albus</name>
    <dbReference type="NCBI Taxonomy" id="2692189"/>
    <lineage>
        <taxon>Bacteria</taxon>
        <taxon>Pseudomonadati</taxon>
        <taxon>Pseudomonadota</taxon>
        <taxon>Alphaproteobacteria</taxon>
        <taxon>Rhodobacterales</taxon>
        <taxon>Paracoccaceae</taxon>
        <taxon>Pseudooceanicola</taxon>
    </lineage>
</organism>
<dbReference type="GO" id="GO:0008777">
    <property type="term" value="F:acetylornithine deacetylase activity"/>
    <property type="evidence" value="ECO:0007669"/>
    <property type="project" value="TreeGrafter"/>
</dbReference>
<dbReference type="InterPro" id="IPR050072">
    <property type="entry name" value="Peptidase_M20A"/>
</dbReference>
<accession>A0A6L7FYW7</accession>
<dbReference type="PANTHER" id="PTHR43808:SF31">
    <property type="entry name" value="N-ACETYL-L-CITRULLINE DEACETYLASE"/>
    <property type="match status" value="1"/>
</dbReference>
<proteinExistence type="predicted"/>
<protein>
    <submittedName>
        <fullName evidence="5">M20/M25/M40 family metallo-hydrolase</fullName>
    </submittedName>
</protein>
<dbReference type="Proteomes" id="UP000477911">
    <property type="component" value="Unassembled WGS sequence"/>
</dbReference>
<dbReference type="EMBL" id="WUMU01000001">
    <property type="protein sequence ID" value="MXN16510.1"/>
    <property type="molecule type" value="Genomic_DNA"/>
</dbReference>
<dbReference type="GO" id="GO:0046872">
    <property type="term" value="F:metal ion binding"/>
    <property type="evidence" value="ECO:0007669"/>
    <property type="project" value="UniProtKB-KW"/>
</dbReference>
<dbReference type="InterPro" id="IPR036264">
    <property type="entry name" value="Bact_exopeptidase_dim_dom"/>
</dbReference>
<dbReference type="Gene3D" id="3.30.70.360">
    <property type="match status" value="1"/>
</dbReference>
<dbReference type="SUPFAM" id="SSF53187">
    <property type="entry name" value="Zn-dependent exopeptidases"/>
    <property type="match status" value="1"/>
</dbReference>
<evidence type="ECO:0000256" key="3">
    <source>
        <dbReference type="ARBA" id="ARBA00023285"/>
    </source>
</evidence>
<dbReference type="Pfam" id="PF01546">
    <property type="entry name" value="Peptidase_M20"/>
    <property type="match status" value="1"/>
</dbReference>
<keyword evidence="2 5" id="KW-0378">Hydrolase</keyword>
<evidence type="ECO:0000256" key="2">
    <source>
        <dbReference type="ARBA" id="ARBA00022801"/>
    </source>
</evidence>
<feature type="domain" description="Peptidase M20 dimerisation" evidence="4">
    <location>
        <begin position="178"/>
        <end position="290"/>
    </location>
</feature>
<keyword evidence="1" id="KW-0479">Metal-binding</keyword>
<reference evidence="5 6" key="1">
    <citation type="submission" date="2019-12" db="EMBL/GenBank/DDBJ databases">
        <authorList>
            <person name="Li M."/>
        </authorList>
    </citation>
    <scope>NUCLEOTIDE SEQUENCE [LARGE SCALE GENOMIC DNA]</scope>
    <source>
        <strain evidence="5 6">GBMRC 2024</strain>
    </source>
</reference>
<evidence type="ECO:0000313" key="5">
    <source>
        <dbReference type="EMBL" id="MXN16510.1"/>
    </source>
</evidence>
<dbReference type="InterPro" id="IPR002933">
    <property type="entry name" value="Peptidase_M20"/>
</dbReference>
<evidence type="ECO:0000259" key="4">
    <source>
        <dbReference type="Pfam" id="PF07687"/>
    </source>
</evidence>
<dbReference type="AlphaFoldDB" id="A0A6L7FYW7"/>
<keyword evidence="3" id="KW-0170">Cobalt</keyword>
<gene>
    <name evidence="5" type="ORF">GR170_01580</name>
</gene>
<sequence length="400" mass="42454">MVACPTVMPPGDGYAAFADLMEQSFAPLGGTAERIEVPQALWDGPGLRGARVNLLLRPEMPGAHDDQPEAMIYFHTDTAPIGDGWSSDPLTVTERDGRLLGRGTADMKGTIVAVRDALLRLAIAGTPLAYRPVLAFCSDEEGGRYPGIRHLAETMPLPEVLLNLNGSAEPRIWAGCLGSMDLTLTLTGKASHSGEPDRGINAAEALLPALLALQGLKPVIEARETALPAPPWAKGPLRARLNITAVHSGDKGSAIPGAAVATVNRRYLAEEDAEAVEREIRETIAEALRDTPALGWELIQTGHLPPVSDPDGPATERWTRARAQAFGLPESAFARYGSGTSSDFGWVQKAGLRHMLLGGLARPDRNIHAADEFTTRADLCALSQAIALFLAEDGAIPDPA</sequence>
<evidence type="ECO:0000313" key="6">
    <source>
        <dbReference type="Proteomes" id="UP000477911"/>
    </source>
</evidence>
<dbReference type="InterPro" id="IPR011650">
    <property type="entry name" value="Peptidase_M20_dimer"/>
</dbReference>
<comment type="caution">
    <text evidence="5">The sequence shown here is derived from an EMBL/GenBank/DDBJ whole genome shotgun (WGS) entry which is preliminary data.</text>
</comment>
<dbReference type="PANTHER" id="PTHR43808">
    <property type="entry name" value="ACETYLORNITHINE DEACETYLASE"/>
    <property type="match status" value="1"/>
</dbReference>
<keyword evidence="6" id="KW-1185">Reference proteome</keyword>
<name>A0A6L7FYW7_9RHOB</name>
<dbReference type="Pfam" id="PF07687">
    <property type="entry name" value="M20_dimer"/>
    <property type="match status" value="1"/>
</dbReference>
<dbReference type="SUPFAM" id="SSF55031">
    <property type="entry name" value="Bacterial exopeptidase dimerisation domain"/>
    <property type="match status" value="1"/>
</dbReference>